<organism evidence="4 5">
    <name type="scientific">Caenorhabditis remanei</name>
    <name type="common">Caenorhabditis vulgaris</name>
    <dbReference type="NCBI Taxonomy" id="31234"/>
    <lineage>
        <taxon>Eukaryota</taxon>
        <taxon>Metazoa</taxon>
        <taxon>Ecdysozoa</taxon>
        <taxon>Nematoda</taxon>
        <taxon>Chromadorea</taxon>
        <taxon>Rhabditida</taxon>
        <taxon>Rhabditina</taxon>
        <taxon>Rhabditomorpha</taxon>
        <taxon>Rhabditoidea</taxon>
        <taxon>Rhabditidae</taxon>
        <taxon>Peloderinae</taxon>
        <taxon>Caenorhabditis</taxon>
    </lineage>
</organism>
<keyword evidence="2" id="KW-1133">Transmembrane helix</keyword>
<dbReference type="Proteomes" id="UP000483820">
    <property type="component" value="Chromosome II"/>
</dbReference>
<evidence type="ECO:0000256" key="2">
    <source>
        <dbReference type="SAM" id="Phobius"/>
    </source>
</evidence>
<keyword evidence="2" id="KW-0472">Membrane</keyword>
<evidence type="ECO:0000256" key="3">
    <source>
        <dbReference type="SAM" id="SignalP"/>
    </source>
</evidence>
<feature type="signal peptide" evidence="3">
    <location>
        <begin position="1"/>
        <end position="20"/>
    </location>
</feature>
<comment type="caution">
    <text evidence="4">The sequence shown here is derived from an EMBL/GenBank/DDBJ whole genome shotgun (WGS) entry which is preliminary data.</text>
</comment>
<reference evidence="4 5" key="1">
    <citation type="submission" date="2019-12" db="EMBL/GenBank/DDBJ databases">
        <title>Chromosome-level assembly of the Caenorhabditis remanei genome.</title>
        <authorList>
            <person name="Teterina A.A."/>
            <person name="Willis J.H."/>
            <person name="Phillips P.C."/>
        </authorList>
    </citation>
    <scope>NUCLEOTIDE SEQUENCE [LARGE SCALE GENOMIC DNA]</scope>
    <source>
        <strain evidence="4 5">PX506</strain>
        <tissue evidence="4">Whole organism</tissue>
    </source>
</reference>
<proteinExistence type="predicted"/>
<feature type="compositionally biased region" description="Polar residues" evidence="1">
    <location>
        <begin position="355"/>
        <end position="368"/>
    </location>
</feature>
<evidence type="ECO:0000313" key="4">
    <source>
        <dbReference type="EMBL" id="KAF1764982.1"/>
    </source>
</evidence>
<name>A0A6A5HFN9_CAERE</name>
<dbReference type="KEGG" id="crq:GCK72_004933"/>
<gene>
    <name evidence="4" type="ORF">GCK72_004933</name>
</gene>
<protein>
    <submittedName>
        <fullName evidence="4">Uncharacterized protein</fullName>
    </submittedName>
</protein>
<dbReference type="AlphaFoldDB" id="A0A6A5HFN9"/>
<dbReference type="EMBL" id="WUAV01000002">
    <property type="protein sequence ID" value="KAF1764982.1"/>
    <property type="molecule type" value="Genomic_DNA"/>
</dbReference>
<dbReference type="GeneID" id="9821639"/>
<feature type="chain" id="PRO_5025356840" evidence="3">
    <location>
        <begin position="21"/>
        <end position="368"/>
    </location>
</feature>
<evidence type="ECO:0000313" key="5">
    <source>
        <dbReference type="Proteomes" id="UP000483820"/>
    </source>
</evidence>
<accession>A0A6A5HFN9</accession>
<keyword evidence="3" id="KW-0732">Signal</keyword>
<dbReference type="RefSeq" id="XP_053589145.1">
    <property type="nucleotide sequence ID" value="XM_053724951.1"/>
</dbReference>
<feature type="transmembrane region" description="Helical" evidence="2">
    <location>
        <begin position="292"/>
        <end position="311"/>
    </location>
</feature>
<evidence type="ECO:0000256" key="1">
    <source>
        <dbReference type="SAM" id="MobiDB-lite"/>
    </source>
</evidence>
<feature type="region of interest" description="Disordered" evidence="1">
    <location>
        <begin position="329"/>
        <end position="368"/>
    </location>
</feature>
<dbReference type="CTD" id="9821639"/>
<sequence>MPKFFILGCLLIHFSPGTTSILKHSIRDSNGVIVENDNDVCDAMCYSNYSDIVVSFGLRIEKRGIWGLGNGTDYGLIPYQKTCFKEECKYGCHHRTGIRERLNPFQSCLGACEARFRVNFAENENNTDFINRAWEACLHACRLPYKTKIRWNVYIDLRSGEPIWNFERIISDGHRISSEALEYDDLISTVVLRKNHFFMDPSSKLRFPNLNVYDADSRAMQTIMMEMLEKVRQEISSMSPRRFDGISSIDYVGPRLVEHGPNGPIVKDITELQYRPKEVIIYQSGEFREQHFTLMSFMFVMMSSVMLCACMKLRSQYLAFKTTRLRRSSSTTQSDDWTKQIPTTGEAPPCYSPPDRNSSIQLMKNNSR</sequence>
<keyword evidence="2" id="KW-0812">Transmembrane</keyword>